<feature type="transmembrane region" description="Helical" evidence="8">
    <location>
        <begin position="361"/>
        <end position="379"/>
    </location>
</feature>
<dbReference type="GO" id="GO:0022857">
    <property type="term" value="F:transmembrane transporter activity"/>
    <property type="evidence" value="ECO:0007669"/>
    <property type="project" value="TreeGrafter"/>
</dbReference>
<feature type="domain" description="ABC3 transporter permease C-terminal" evidence="9">
    <location>
        <begin position="723"/>
        <end position="836"/>
    </location>
</feature>
<dbReference type="Proteomes" id="UP000263377">
    <property type="component" value="Unassembled WGS sequence"/>
</dbReference>
<feature type="domain" description="ABC3 transporter permease C-terminal" evidence="9">
    <location>
        <begin position="267"/>
        <end position="387"/>
    </location>
</feature>
<evidence type="ECO:0000256" key="6">
    <source>
        <dbReference type="ARBA" id="ARBA00038076"/>
    </source>
</evidence>
<keyword evidence="11" id="KW-1185">Reference proteome</keyword>
<evidence type="ECO:0000256" key="2">
    <source>
        <dbReference type="ARBA" id="ARBA00022475"/>
    </source>
</evidence>
<dbReference type="InterPro" id="IPR050250">
    <property type="entry name" value="Macrolide_Exporter_MacB"/>
</dbReference>
<evidence type="ECO:0000313" key="11">
    <source>
        <dbReference type="Proteomes" id="UP000263377"/>
    </source>
</evidence>
<accession>A0A372ZYA4</accession>
<evidence type="ECO:0000256" key="3">
    <source>
        <dbReference type="ARBA" id="ARBA00022692"/>
    </source>
</evidence>
<protein>
    <submittedName>
        <fullName evidence="10">ABC transporter permease</fullName>
    </submittedName>
</protein>
<dbReference type="PANTHER" id="PTHR30572">
    <property type="entry name" value="MEMBRANE COMPONENT OF TRANSPORTER-RELATED"/>
    <property type="match status" value="1"/>
</dbReference>
<keyword evidence="4 8" id="KW-1133">Transmembrane helix</keyword>
<name>A0A372ZYA4_9ACTN</name>
<dbReference type="Pfam" id="PF02687">
    <property type="entry name" value="FtsX"/>
    <property type="match status" value="2"/>
</dbReference>
<evidence type="ECO:0000313" key="10">
    <source>
        <dbReference type="EMBL" id="RGD60412.1"/>
    </source>
</evidence>
<reference evidence="10 11" key="1">
    <citation type="submission" date="2018-08" db="EMBL/GenBank/DDBJ databases">
        <title>Diversity &amp; Physiological Properties of Lignin-Decomposing Actinobacteria from Soil.</title>
        <authorList>
            <person name="Roh S.G."/>
            <person name="Kim S.B."/>
        </authorList>
    </citation>
    <scope>NUCLEOTIDE SEQUENCE [LARGE SCALE GENOMIC DNA]</scope>
    <source>
        <strain evidence="10 11">MMS17-GH009</strain>
    </source>
</reference>
<evidence type="ECO:0000256" key="8">
    <source>
        <dbReference type="SAM" id="Phobius"/>
    </source>
</evidence>
<evidence type="ECO:0000256" key="1">
    <source>
        <dbReference type="ARBA" id="ARBA00004651"/>
    </source>
</evidence>
<evidence type="ECO:0000256" key="5">
    <source>
        <dbReference type="ARBA" id="ARBA00023136"/>
    </source>
</evidence>
<comment type="caution">
    <text evidence="10">The sequence shown here is derived from an EMBL/GenBank/DDBJ whole genome shotgun (WGS) entry which is preliminary data.</text>
</comment>
<evidence type="ECO:0000256" key="7">
    <source>
        <dbReference type="SAM" id="MobiDB-lite"/>
    </source>
</evidence>
<feature type="transmembrane region" description="Helical" evidence="8">
    <location>
        <begin position="440"/>
        <end position="473"/>
    </location>
</feature>
<comment type="subcellular location">
    <subcellularLocation>
        <location evidence="1">Cell membrane</location>
        <topology evidence="1">Multi-pass membrane protein</topology>
    </subcellularLocation>
</comment>
<keyword evidence="2" id="KW-1003">Cell membrane</keyword>
<dbReference type="AlphaFoldDB" id="A0A372ZYA4"/>
<sequence>MKLAWRTVRARKAGFAGAFTALLCALVLTTACGVLLESGLRAGTPTERYAAAPLVIGHGHRLPDAGPLTGALAELPGVSAALPELSFPAAVATADGRVLSGPQGGPSLGHSWTSAALAPFRLASGRAPAGPDEVVLDTATAARAGVAPGGTVRLATTGAPRDYTVSGLAAPPRELSRQSALFFSPGQAARLAGTTTGADAIGITVTEGTDLRALAGQARRALAEARARDGEADWSGPRVHTGDERGELEFTGTSGPGDGLSSLAGTMGVLSLLVSTFVVAGALALSVQQRLREMALLRAVGATTGQVRRMIALETLLLTLAAAVVGLPAGTGLAALLRGVLADRGVTGPDVPLHIGPTAPLVVLGGTVVTAQLAVRAAARRASRVEPTRALRDASAPPPRIGRLRAGLGLATLAVCGVVLAHSTGGRDGAGTAEGMVVPLLLGVALLGPLIGRVAGVVIGGPVGLLFPVAGFLASASLRAQPRRFAAAVTPLVLAVAFNGSMLLVPVVKAQAGAAEEGRRLLADHVAQARGIGLPTEFTEAVRGLPGVAAAGGLVPGFVMVSSGSAADGGGVAGADARIVDPQGLEQLLDPGVTAGSLDRLRGESIALGRRTASRLKVGVGAPVRIRWDDGSDSTATVAAVYEREDRFADALLPTGFAAAHLPDLLAATVLVRTAPGADPGQVTRELQGLTPAYPMARISDRADYDAARRHQQEAATAVARLLLGVISLFTAISVVNTMVMATSERLREFSLLRMVGTTRRQVLRMMAWEGGITVAVALLLGAAVTAAVLVPVGLALGGPAWPAPPGSWVAAVLGGAALLGAGTVLLTTWLALRREPTEAMGMRE</sequence>
<dbReference type="PROSITE" id="PS51257">
    <property type="entry name" value="PROKAR_LIPOPROTEIN"/>
    <property type="match status" value="1"/>
</dbReference>
<organism evidence="10 11">
    <name type="scientific">Kitasatospora xanthocidica</name>
    <dbReference type="NCBI Taxonomy" id="83382"/>
    <lineage>
        <taxon>Bacteria</taxon>
        <taxon>Bacillati</taxon>
        <taxon>Actinomycetota</taxon>
        <taxon>Actinomycetes</taxon>
        <taxon>Kitasatosporales</taxon>
        <taxon>Streptomycetaceae</taxon>
        <taxon>Kitasatospora</taxon>
    </lineage>
</organism>
<gene>
    <name evidence="10" type="ORF">DR950_23830</name>
</gene>
<dbReference type="GO" id="GO:0005886">
    <property type="term" value="C:plasma membrane"/>
    <property type="evidence" value="ECO:0007669"/>
    <property type="project" value="UniProtKB-SubCell"/>
</dbReference>
<dbReference type="PANTHER" id="PTHR30572:SF4">
    <property type="entry name" value="ABC TRANSPORTER PERMEASE YTRF"/>
    <property type="match status" value="1"/>
</dbReference>
<feature type="transmembrane region" description="Helical" evidence="8">
    <location>
        <begin position="316"/>
        <end position="341"/>
    </location>
</feature>
<feature type="transmembrane region" description="Helical" evidence="8">
    <location>
        <begin position="400"/>
        <end position="420"/>
    </location>
</feature>
<evidence type="ECO:0000259" key="9">
    <source>
        <dbReference type="Pfam" id="PF02687"/>
    </source>
</evidence>
<feature type="transmembrane region" description="Helical" evidence="8">
    <location>
        <begin position="763"/>
        <end position="789"/>
    </location>
</feature>
<feature type="transmembrane region" description="Helical" evidence="8">
    <location>
        <begin position="722"/>
        <end position="742"/>
    </location>
</feature>
<feature type="transmembrane region" description="Helical" evidence="8">
    <location>
        <begin position="485"/>
        <end position="505"/>
    </location>
</feature>
<keyword evidence="5 8" id="KW-0472">Membrane</keyword>
<dbReference type="EMBL" id="QVIG01000001">
    <property type="protein sequence ID" value="RGD60412.1"/>
    <property type="molecule type" value="Genomic_DNA"/>
</dbReference>
<comment type="similarity">
    <text evidence="6">Belongs to the ABC-4 integral membrane protein family.</text>
</comment>
<proteinExistence type="inferred from homology"/>
<evidence type="ECO:0000256" key="4">
    <source>
        <dbReference type="ARBA" id="ARBA00022989"/>
    </source>
</evidence>
<dbReference type="InterPro" id="IPR003838">
    <property type="entry name" value="ABC3_permease_C"/>
</dbReference>
<feature type="transmembrane region" description="Helical" evidence="8">
    <location>
        <begin position="263"/>
        <end position="285"/>
    </location>
</feature>
<keyword evidence="3 8" id="KW-0812">Transmembrane</keyword>
<feature type="transmembrane region" description="Helical" evidence="8">
    <location>
        <begin position="809"/>
        <end position="833"/>
    </location>
</feature>
<feature type="region of interest" description="Disordered" evidence="7">
    <location>
        <begin position="228"/>
        <end position="254"/>
    </location>
</feature>